<feature type="compositionally biased region" description="Polar residues" evidence="1">
    <location>
        <begin position="164"/>
        <end position="175"/>
    </location>
</feature>
<name>A0A0B1T4T9_OESDE</name>
<keyword evidence="3" id="KW-1185">Reference proteome</keyword>
<dbReference type="AlphaFoldDB" id="A0A0B1T4T9"/>
<dbReference type="Proteomes" id="UP000053660">
    <property type="component" value="Unassembled WGS sequence"/>
</dbReference>
<accession>A0A0B1T4T9</accession>
<proteinExistence type="predicted"/>
<gene>
    <name evidence="2" type="ORF">OESDEN_07529</name>
</gene>
<evidence type="ECO:0000256" key="1">
    <source>
        <dbReference type="SAM" id="MobiDB-lite"/>
    </source>
</evidence>
<dbReference type="EMBL" id="KN551268">
    <property type="protein sequence ID" value="KHJ92578.1"/>
    <property type="molecule type" value="Genomic_DNA"/>
</dbReference>
<evidence type="ECO:0000313" key="2">
    <source>
        <dbReference type="EMBL" id="KHJ92578.1"/>
    </source>
</evidence>
<feature type="compositionally biased region" description="Basic residues" evidence="1">
    <location>
        <begin position="146"/>
        <end position="157"/>
    </location>
</feature>
<reference evidence="2 3" key="1">
    <citation type="submission" date="2014-03" db="EMBL/GenBank/DDBJ databases">
        <title>Draft genome of the hookworm Oesophagostomum dentatum.</title>
        <authorList>
            <person name="Mitreva M."/>
        </authorList>
    </citation>
    <scope>NUCLEOTIDE SEQUENCE [LARGE SCALE GENOMIC DNA]</scope>
    <source>
        <strain evidence="2 3">OD-Hann</strain>
    </source>
</reference>
<protein>
    <submittedName>
        <fullName evidence="2">Uncharacterized protein</fullName>
    </submittedName>
</protein>
<feature type="region of interest" description="Disordered" evidence="1">
    <location>
        <begin position="140"/>
        <end position="175"/>
    </location>
</feature>
<feature type="region of interest" description="Disordered" evidence="1">
    <location>
        <begin position="239"/>
        <end position="263"/>
    </location>
</feature>
<feature type="region of interest" description="Disordered" evidence="1">
    <location>
        <begin position="51"/>
        <end position="85"/>
    </location>
</feature>
<sequence>MEPKVVAATVNAIVEGGWRGEEARPPYPGITLLNMDKRPLGKCPSEKVLQIPSRSESALTLGDKRSTTGSGSTPTGMGTPENKISPVPVRRATTAHGYVLASLINNLSESDSRTNMGMKTDLSSDILGKRRSSDEVDVNIPCNKKTNQKRKRKRRSSKTVEAAGTSSTTSTNKNQIAKVTTSEINVWEPNGSIRNRIASKESTKPSKESIRLAPPIQQPSLNVYELWKQAQGRKLGKILQETEKPPVTDQSRAQKAAVKAADK</sequence>
<organism evidence="2 3">
    <name type="scientific">Oesophagostomum dentatum</name>
    <name type="common">Nodular worm</name>
    <dbReference type="NCBI Taxonomy" id="61180"/>
    <lineage>
        <taxon>Eukaryota</taxon>
        <taxon>Metazoa</taxon>
        <taxon>Ecdysozoa</taxon>
        <taxon>Nematoda</taxon>
        <taxon>Chromadorea</taxon>
        <taxon>Rhabditida</taxon>
        <taxon>Rhabditina</taxon>
        <taxon>Rhabditomorpha</taxon>
        <taxon>Strongyloidea</taxon>
        <taxon>Strongylidae</taxon>
        <taxon>Oesophagostomum</taxon>
    </lineage>
</organism>
<evidence type="ECO:0000313" key="3">
    <source>
        <dbReference type="Proteomes" id="UP000053660"/>
    </source>
</evidence>
<feature type="compositionally biased region" description="Low complexity" evidence="1">
    <location>
        <begin position="67"/>
        <end position="80"/>
    </location>
</feature>